<evidence type="ECO:0000256" key="12">
    <source>
        <dbReference type="ARBA" id="ARBA00031280"/>
    </source>
</evidence>
<organism evidence="19 21">
    <name type="scientific">Parambassis ranga</name>
    <name type="common">Indian glassy fish</name>
    <dbReference type="NCBI Taxonomy" id="210632"/>
    <lineage>
        <taxon>Eukaryota</taxon>
        <taxon>Metazoa</taxon>
        <taxon>Chordata</taxon>
        <taxon>Craniata</taxon>
        <taxon>Vertebrata</taxon>
        <taxon>Euteleostomi</taxon>
        <taxon>Actinopterygii</taxon>
        <taxon>Neopterygii</taxon>
        <taxon>Teleostei</taxon>
        <taxon>Neoteleostei</taxon>
        <taxon>Acanthomorphata</taxon>
        <taxon>Ovalentaria</taxon>
        <taxon>Ambassidae</taxon>
        <taxon>Parambassis</taxon>
    </lineage>
</organism>
<evidence type="ECO:0000313" key="23">
    <source>
        <dbReference type="RefSeq" id="XP_028258970.1"/>
    </source>
</evidence>
<evidence type="ECO:0000256" key="10">
    <source>
        <dbReference type="ARBA" id="ARBA00023180"/>
    </source>
</evidence>
<evidence type="ECO:0000259" key="18">
    <source>
        <dbReference type="PROSITE" id="PS50853"/>
    </source>
</evidence>
<accession>A0A6P7I2W7</accession>
<dbReference type="OrthoDB" id="8906725at2759"/>
<feature type="domain" description="Fibronectin type-III" evidence="18">
    <location>
        <begin position="128"/>
        <end position="233"/>
    </location>
</feature>
<evidence type="ECO:0000313" key="20">
    <source>
        <dbReference type="RefSeq" id="XP_028258942.1"/>
    </source>
</evidence>
<dbReference type="InterPro" id="IPR003531">
    <property type="entry name" value="Hempt_rcpt_S_F1_CS"/>
</dbReference>
<evidence type="ECO:0000256" key="3">
    <source>
        <dbReference type="ARBA" id="ARBA00016239"/>
    </source>
</evidence>
<dbReference type="CDD" id="cd00063">
    <property type="entry name" value="FN3"/>
    <property type="match status" value="1"/>
</dbReference>
<dbReference type="InterPro" id="IPR036116">
    <property type="entry name" value="FN3_sf"/>
</dbReference>
<dbReference type="Gene3D" id="2.60.40.10">
    <property type="entry name" value="Immunoglobulins"/>
    <property type="match status" value="2"/>
</dbReference>
<feature type="region of interest" description="Disordered" evidence="15">
    <location>
        <begin position="520"/>
        <end position="547"/>
    </location>
</feature>
<dbReference type="RefSeq" id="XP_028258942.1">
    <property type="nucleotide sequence ID" value="XM_028403141.1"/>
</dbReference>
<keyword evidence="8" id="KW-1015">Disulfide bond</keyword>
<keyword evidence="9 20" id="KW-0675">Receptor</keyword>
<keyword evidence="6 16" id="KW-1133">Transmembrane helix</keyword>
<evidence type="ECO:0000256" key="8">
    <source>
        <dbReference type="ARBA" id="ARBA00023157"/>
    </source>
</evidence>
<proteinExistence type="inferred from homology"/>
<dbReference type="AlphaFoldDB" id="A0A6P7I2W7"/>
<evidence type="ECO:0000256" key="4">
    <source>
        <dbReference type="ARBA" id="ARBA00022692"/>
    </source>
</evidence>
<keyword evidence="4 16" id="KW-0812">Transmembrane</keyword>
<evidence type="ECO:0000313" key="24">
    <source>
        <dbReference type="RefSeq" id="XP_028258979.1"/>
    </source>
</evidence>
<dbReference type="RefSeq" id="XP_028258961.1">
    <property type="nucleotide sequence ID" value="XM_028403160.1"/>
</dbReference>
<comment type="subcellular location">
    <subcellularLocation>
        <location evidence="1">Membrane</location>
        <topology evidence="1">Single-pass type I membrane protein</topology>
    </subcellularLocation>
</comment>
<evidence type="ECO:0000256" key="16">
    <source>
        <dbReference type="SAM" id="Phobius"/>
    </source>
</evidence>
<evidence type="ECO:0000256" key="1">
    <source>
        <dbReference type="ARBA" id="ARBA00004479"/>
    </source>
</evidence>
<dbReference type="PROSITE" id="PS01355">
    <property type="entry name" value="HEMATOPO_REC_S_F1"/>
    <property type="match status" value="1"/>
</dbReference>
<keyword evidence="5 17" id="KW-0732">Signal</keyword>
<evidence type="ECO:0000256" key="5">
    <source>
        <dbReference type="ARBA" id="ARBA00022729"/>
    </source>
</evidence>
<dbReference type="GeneID" id="114434160"/>
<feature type="compositionally biased region" description="Low complexity" evidence="15">
    <location>
        <begin position="527"/>
        <end position="536"/>
    </location>
</feature>
<dbReference type="InterPro" id="IPR040951">
    <property type="entry name" value="IL2RB_N1"/>
</dbReference>
<feature type="transmembrane region" description="Helical" evidence="16">
    <location>
        <begin position="247"/>
        <end position="267"/>
    </location>
</feature>
<protein>
    <recommendedName>
        <fullName evidence="3">Interleukin-2 receptor subunit beta</fullName>
    </recommendedName>
    <alternativeName>
        <fullName evidence="13">High affinity IL-2 receptor subunit beta</fullName>
    </alternativeName>
    <alternativeName>
        <fullName evidence="12">p70-75</fullName>
    </alternativeName>
</protein>
<dbReference type="GO" id="GO:0009897">
    <property type="term" value="C:external side of plasma membrane"/>
    <property type="evidence" value="ECO:0007669"/>
    <property type="project" value="TreeGrafter"/>
</dbReference>
<sequence>MEILLKKTLLLVALLSLLQVCASTCDGCPSLPESNLTCYNDFNKNITCLWDSMYGSDTACTIHAERVDDNRFYTYSSSCELEPIDVSTPAMKKCSMIFDVDYTFEPNHVLAINVTCDGKQIVNITYRPKCHVKLNPPGKPDINFTTVSWSPHVDEFSFIPEYKSDLQWKQQNQQWTEQELHIECQSNCGMDLPEELLIKGERYEARVRGQSINGDICGTWSDWSPTTSWVSPIGTKTKPEPPLDLDFLHIIVAGVAVFALVLAIIAFKSDKTSWVHIVKKIKGQPIPNPANSFLRDVTFKTLSTPHFSTKSFNSFLEPVEIASGEVTFMVDTLTHCTVETKKMKNNQNSANSSFTNPSYSELCTTPVSLLTAGNLEPCATDTPYGPVCGQGEGKKKDQDQNKVTGKDMEIQKMFSKGSSDSVLEISDYEKTEKIQAERLRLQSLDSGICCGEEVSQDSMEADSINLGDEGPECEQGKKGGSGIKVDFQKVFGDSRGTFGVKSIQVCSDYESVQKLQVDSPELPSMDSGVSSGGEEQMSQEEGMDDVDKPTESTCFLFPSHPSITLPCSSLSSPQLPFNISGSGLTAVLRPPPNQILERFALMSACRSVEPSGDGYMPVRQEQS</sequence>
<dbReference type="RefSeq" id="XP_028258970.1">
    <property type="nucleotide sequence ID" value="XM_028403169.1"/>
</dbReference>
<evidence type="ECO:0000256" key="11">
    <source>
        <dbReference type="ARBA" id="ARBA00026094"/>
    </source>
</evidence>
<feature type="signal peptide" evidence="17">
    <location>
        <begin position="1"/>
        <end position="23"/>
    </location>
</feature>
<evidence type="ECO:0000256" key="17">
    <source>
        <dbReference type="SAM" id="SignalP"/>
    </source>
</evidence>
<dbReference type="RefSeq" id="XP_028258979.1">
    <property type="nucleotide sequence ID" value="XM_028403178.1"/>
</dbReference>
<evidence type="ECO:0000313" key="22">
    <source>
        <dbReference type="RefSeq" id="XP_028258961.1"/>
    </source>
</evidence>
<evidence type="ECO:0000256" key="15">
    <source>
        <dbReference type="SAM" id="MobiDB-lite"/>
    </source>
</evidence>
<keyword evidence="19" id="KW-1185">Reference proteome</keyword>
<evidence type="ECO:0000256" key="7">
    <source>
        <dbReference type="ARBA" id="ARBA00023136"/>
    </source>
</evidence>
<dbReference type="PANTHER" id="PTHR23037">
    <property type="entry name" value="CYTOKINE RECEPTOR"/>
    <property type="match status" value="1"/>
</dbReference>
<feature type="chain" id="PRO_5044651155" description="Interleukin-2 receptor subunit beta" evidence="17">
    <location>
        <begin position="24"/>
        <end position="623"/>
    </location>
</feature>
<dbReference type="GO" id="GO:0016064">
    <property type="term" value="P:immunoglobulin mediated immune response"/>
    <property type="evidence" value="ECO:0007669"/>
    <property type="project" value="TreeGrafter"/>
</dbReference>
<evidence type="ECO:0000256" key="14">
    <source>
        <dbReference type="ARBA" id="ARBA00045664"/>
    </source>
</evidence>
<evidence type="ECO:0000256" key="9">
    <source>
        <dbReference type="ARBA" id="ARBA00023170"/>
    </source>
</evidence>
<evidence type="ECO:0000256" key="2">
    <source>
        <dbReference type="ARBA" id="ARBA00008280"/>
    </source>
</evidence>
<evidence type="ECO:0000256" key="6">
    <source>
        <dbReference type="ARBA" id="ARBA00022989"/>
    </source>
</evidence>
<reference evidence="20 21" key="1">
    <citation type="submission" date="2025-04" db="UniProtKB">
        <authorList>
            <consortium name="RefSeq"/>
        </authorList>
    </citation>
    <scope>IDENTIFICATION</scope>
</reference>
<dbReference type="SUPFAM" id="SSF49265">
    <property type="entry name" value="Fibronectin type III"/>
    <property type="match status" value="1"/>
</dbReference>
<evidence type="ECO:0000313" key="19">
    <source>
        <dbReference type="Proteomes" id="UP000515145"/>
    </source>
</evidence>
<dbReference type="PANTHER" id="PTHR23037:SF22">
    <property type="entry name" value="CYTOKINE RECEPTOR COMMON SUBUNIT BETA"/>
    <property type="match status" value="1"/>
</dbReference>
<keyword evidence="7 16" id="KW-0472">Membrane</keyword>
<dbReference type="GO" id="GO:0004896">
    <property type="term" value="F:cytokine receptor activity"/>
    <property type="evidence" value="ECO:0007669"/>
    <property type="project" value="InterPro"/>
</dbReference>
<name>A0A6P7I2W7_9TELE</name>
<keyword evidence="10" id="KW-0325">Glycoprotein</keyword>
<evidence type="ECO:0000256" key="13">
    <source>
        <dbReference type="ARBA" id="ARBA00032935"/>
    </source>
</evidence>
<dbReference type="Pfam" id="PF18707">
    <property type="entry name" value="IL2RB_N1"/>
    <property type="match status" value="1"/>
</dbReference>
<comment type="subunit">
    <text evidence="11">Non-covalent dimer of an alpha and a beta subunit. IL2R exists in 3 different forms: a high affinity dimer, an intermediate affinity monomer (beta subunit), and a low affinity monomer (alpha subunit). The high and intermediate affinity forms also associate with a gamma subunit. Interacts with SHB upon interleukin stimulation.</text>
</comment>
<evidence type="ECO:0000313" key="21">
    <source>
        <dbReference type="RefSeq" id="XP_028258951.1"/>
    </source>
</evidence>
<comment type="function">
    <text evidence="14">Receptor for interleukin-2. This beta subunit is involved in receptor mediated endocytosis and transduces the mitogenic signals of IL2. Probably in association with IL15RA, involved in the stimulation of neutrophil phagocytosis by IL15.</text>
</comment>
<dbReference type="Proteomes" id="UP000515145">
    <property type="component" value="Chromosome 1"/>
</dbReference>
<dbReference type="InterPro" id="IPR013783">
    <property type="entry name" value="Ig-like_fold"/>
</dbReference>
<dbReference type="PROSITE" id="PS50853">
    <property type="entry name" value="FN3"/>
    <property type="match status" value="1"/>
</dbReference>
<comment type="similarity">
    <text evidence="2">Belongs to the type I cytokine receptor family. Type 4 subfamily.</text>
</comment>
<gene>
    <name evidence="20 21 22 23 24" type="primary">csf2rb</name>
</gene>
<dbReference type="RefSeq" id="XP_028258951.1">
    <property type="nucleotide sequence ID" value="XM_028403150.1"/>
</dbReference>
<dbReference type="InterPro" id="IPR003961">
    <property type="entry name" value="FN3_dom"/>
</dbReference>